<evidence type="ECO:0000256" key="1">
    <source>
        <dbReference type="ARBA" id="ARBA00004141"/>
    </source>
</evidence>
<dbReference type="InterPro" id="IPR036259">
    <property type="entry name" value="MFS_trans_sf"/>
</dbReference>
<keyword evidence="7" id="KW-1185">Reference proteome</keyword>
<organism evidence="7 8">
    <name type="scientific">Clupea harengus</name>
    <name type="common">Atlantic herring</name>
    <dbReference type="NCBI Taxonomy" id="7950"/>
    <lineage>
        <taxon>Eukaryota</taxon>
        <taxon>Metazoa</taxon>
        <taxon>Chordata</taxon>
        <taxon>Craniata</taxon>
        <taxon>Vertebrata</taxon>
        <taxon>Euteleostomi</taxon>
        <taxon>Actinopterygii</taxon>
        <taxon>Neopterygii</taxon>
        <taxon>Teleostei</taxon>
        <taxon>Clupei</taxon>
        <taxon>Clupeiformes</taxon>
        <taxon>Clupeoidei</taxon>
        <taxon>Clupeidae</taxon>
        <taxon>Clupea</taxon>
    </lineage>
</organism>
<feature type="transmembrane region" description="Helical" evidence="5">
    <location>
        <begin position="248"/>
        <end position="266"/>
    </location>
</feature>
<dbReference type="GeneID" id="105897377"/>
<feature type="transmembrane region" description="Helical" evidence="5">
    <location>
        <begin position="133"/>
        <end position="153"/>
    </location>
</feature>
<name>A0A6P8GVL6_CLUHA</name>
<feature type="domain" description="Major facilitator superfamily (MFS) profile" evidence="6">
    <location>
        <begin position="21"/>
        <end position="507"/>
    </location>
</feature>
<keyword evidence="4 5" id="KW-0472">Membrane</keyword>
<evidence type="ECO:0000259" key="6">
    <source>
        <dbReference type="PROSITE" id="PS50850"/>
    </source>
</evidence>
<feature type="transmembrane region" description="Helical" evidence="5">
    <location>
        <begin position="365"/>
        <end position="387"/>
    </location>
</feature>
<evidence type="ECO:0000313" key="8">
    <source>
        <dbReference type="RefSeq" id="XP_031443239.1"/>
    </source>
</evidence>
<accession>A0A6P8GVL6</accession>
<evidence type="ECO:0000313" key="7">
    <source>
        <dbReference type="Proteomes" id="UP000515152"/>
    </source>
</evidence>
<evidence type="ECO:0000256" key="5">
    <source>
        <dbReference type="SAM" id="Phobius"/>
    </source>
</evidence>
<feature type="transmembrane region" description="Helical" evidence="5">
    <location>
        <begin position="336"/>
        <end position="353"/>
    </location>
</feature>
<dbReference type="GO" id="GO:0016020">
    <property type="term" value="C:membrane"/>
    <property type="evidence" value="ECO:0007669"/>
    <property type="project" value="UniProtKB-SubCell"/>
</dbReference>
<dbReference type="SUPFAM" id="SSF103473">
    <property type="entry name" value="MFS general substrate transporter"/>
    <property type="match status" value="1"/>
</dbReference>
<dbReference type="Pfam" id="PF00083">
    <property type="entry name" value="Sugar_tr"/>
    <property type="match status" value="1"/>
</dbReference>
<dbReference type="PROSITE" id="PS00216">
    <property type="entry name" value="SUGAR_TRANSPORT_1"/>
    <property type="match status" value="1"/>
</dbReference>
<dbReference type="AlphaFoldDB" id="A0A6P8GVL6"/>
<reference evidence="8" key="1">
    <citation type="submission" date="2025-08" db="UniProtKB">
        <authorList>
            <consortium name="RefSeq"/>
        </authorList>
    </citation>
    <scope>IDENTIFICATION</scope>
</reference>
<evidence type="ECO:0000256" key="3">
    <source>
        <dbReference type="ARBA" id="ARBA00022989"/>
    </source>
</evidence>
<feature type="transmembrane region" description="Helical" evidence="5">
    <location>
        <begin position="394"/>
        <end position="413"/>
    </location>
</feature>
<dbReference type="InterPro" id="IPR020846">
    <property type="entry name" value="MFS_dom"/>
</dbReference>
<gene>
    <name evidence="8" type="primary">LOC105897377</name>
</gene>
<proteinExistence type="predicted"/>
<evidence type="ECO:0000256" key="4">
    <source>
        <dbReference type="ARBA" id="ARBA00023136"/>
    </source>
</evidence>
<dbReference type="Proteomes" id="UP000515152">
    <property type="component" value="Chromosome 20"/>
</dbReference>
<feature type="transmembrane region" description="Helical" evidence="5">
    <location>
        <begin position="219"/>
        <end position="242"/>
    </location>
</feature>
<keyword evidence="2 5" id="KW-0812">Transmembrane</keyword>
<dbReference type="Gene3D" id="1.20.1250.20">
    <property type="entry name" value="MFS general substrate transporter like domains"/>
    <property type="match status" value="1"/>
</dbReference>
<comment type="subcellular location">
    <subcellularLocation>
        <location evidence="1">Membrane</location>
        <topology evidence="1">Multi-pass membrane protein</topology>
    </subcellularLocation>
</comment>
<feature type="transmembrane region" description="Helical" evidence="5">
    <location>
        <begin position="20"/>
        <end position="43"/>
    </location>
</feature>
<sequence>MRDFDQITAFLGEWGPYQKLIFILLSLSSIPNGYVGMTMVFLADIPPHHCRLPFLNSSYGGLGYNLSIPTEEVKGKIILSRCRRYTEQGDSDAVFRNDTEGCLDGWVFSKERYVSTIVTEWDLVCDHEWKTPFSVTVFFFGVLVGSLLSGMISDRYGRKLVFFATMAVQTVFSLIQAASNSWEMFCVLYFIVGLGQIANYCAAFILGCELLSKSYRITFATLGISMAYAVGYACLPLFAYFIRDWRMLLVALSVPGLLYIPLWWYIPESPRWLLSQGRVEEAEAIIRAAAKKNGITPPDVIFKQDDTAELMEKEDVDSQKKYTWLDLLRTTNIRNITILNIIIWSIVSLTYFGLSLNTPNMDGDPYLNCLLASGTEFVGYMMMWFAGRYISRRLTLSTSVLFCGIMLLLIKLVPAELGALSVTLAMFGKISITGAFVFIYLYGIELLPTVVRNMGLGVTTMASRIGSCFSPYIAYMGTYNKVLPYIILGCISIICAILSLLLPETKDEELPEYISQVKPLQWWVAEFYQNQNQNQNNFIGQVYSHIQEIDVAIAIAVNLIVVHLGF</sequence>
<dbReference type="PANTHER" id="PTHR24064">
    <property type="entry name" value="SOLUTE CARRIER FAMILY 22 MEMBER"/>
    <property type="match status" value="1"/>
</dbReference>
<dbReference type="OrthoDB" id="3936150at2759"/>
<feature type="transmembrane region" description="Helical" evidence="5">
    <location>
        <begin position="419"/>
        <end position="442"/>
    </location>
</feature>
<dbReference type="KEGG" id="char:105897377"/>
<feature type="transmembrane region" description="Helical" evidence="5">
    <location>
        <begin position="160"/>
        <end position="178"/>
    </location>
</feature>
<protein>
    <submittedName>
        <fullName evidence="8">Solute carrier family 22 member 5-like</fullName>
    </submittedName>
</protein>
<dbReference type="GO" id="GO:0022857">
    <property type="term" value="F:transmembrane transporter activity"/>
    <property type="evidence" value="ECO:0007669"/>
    <property type="project" value="InterPro"/>
</dbReference>
<evidence type="ECO:0000256" key="2">
    <source>
        <dbReference type="ARBA" id="ARBA00022692"/>
    </source>
</evidence>
<dbReference type="RefSeq" id="XP_031443239.1">
    <property type="nucleotide sequence ID" value="XM_031587379.1"/>
</dbReference>
<feature type="transmembrane region" description="Helical" evidence="5">
    <location>
        <begin position="482"/>
        <end position="502"/>
    </location>
</feature>
<feature type="transmembrane region" description="Helical" evidence="5">
    <location>
        <begin position="184"/>
        <end position="207"/>
    </location>
</feature>
<dbReference type="InterPro" id="IPR005828">
    <property type="entry name" value="MFS_sugar_transport-like"/>
</dbReference>
<dbReference type="InterPro" id="IPR005829">
    <property type="entry name" value="Sugar_transporter_CS"/>
</dbReference>
<dbReference type="PROSITE" id="PS50850">
    <property type="entry name" value="MFS"/>
    <property type="match status" value="1"/>
</dbReference>
<keyword evidence="3 5" id="KW-1133">Transmembrane helix</keyword>